<organism evidence="5 6">
    <name type="scientific">Brachybacterium alimentarium</name>
    <dbReference type="NCBI Taxonomy" id="47845"/>
    <lineage>
        <taxon>Bacteria</taxon>
        <taxon>Bacillati</taxon>
        <taxon>Actinomycetota</taxon>
        <taxon>Actinomycetes</taxon>
        <taxon>Micrococcales</taxon>
        <taxon>Dermabacteraceae</taxon>
        <taxon>Brachybacterium</taxon>
    </lineage>
</organism>
<dbReference type="Gene3D" id="2.160.10.10">
    <property type="entry name" value="Hexapeptide repeat proteins"/>
    <property type="match status" value="1"/>
</dbReference>
<proteinExistence type="inferred from homology"/>
<dbReference type="Pfam" id="PF12464">
    <property type="entry name" value="Mac"/>
    <property type="match status" value="1"/>
</dbReference>
<name>A0A2A3YF21_9MICO</name>
<keyword evidence="6" id="KW-1185">Reference proteome</keyword>
<accession>A0A2A3YF21</accession>
<dbReference type="InterPro" id="IPR018357">
    <property type="entry name" value="Hexapep_transf_CS"/>
</dbReference>
<evidence type="ECO:0000256" key="2">
    <source>
        <dbReference type="ARBA" id="ARBA00022679"/>
    </source>
</evidence>
<dbReference type="Proteomes" id="UP000218598">
    <property type="component" value="Unassembled WGS sequence"/>
</dbReference>
<dbReference type="CDD" id="cd03357">
    <property type="entry name" value="LbH_MAT_GAT"/>
    <property type="match status" value="1"/>
</dbReference>
<evidence type="ECO:0000256" key="3">
    <source>
        <dbReference type="ARBA" id="ARBA00022737"/>
    </source>
</evidence>
<dbReference type="SMART" id="SM01266">
    <property type="entry name" value="Mac"/>
    <property type="match status" value="1"/>
</dbReference>
<dbReference type="InterPro" id="IPR001451">
    <property type="entry name" value="Hexapep"/>
</dbReference>
<dbReference type="RefSeq" id="WP_096197949.1">
    <property type="nucleotide sequence ID" value="NZ_NRGR01000043.1"/>
</dbReference>
<comment type="similarity">
    <text evidence="1">Belongs to the transferase hexapeptide repeat family.</text>
</comment>
<keyword evidence="3" id="KW-0677">Repeat</keyword>
<dbReference type="PANTHER" id="PTHR23416:SF23">
    <property type="entry name" value="ACETYLTRANSFERASE C18B11.09C-RELATED"/>
    <property type="match status" value="1"/>
</dbReference>
<dbReference type="PROSITE" id="PS00101">
    <property type="entry name" value="HEXAPEP_TRANSFERASES"/>
    <property type="match status" value="1"/>
</dbReference>
<dbReference type="GO" id="GO:0005829">
    <property type="term" value="C:cytosol"/>
    <property type="evidence" value="ECO:0007669"/>
    <property type="project" value="TreeGrafter"/>
</dbReference>
<dbReference type="InterPro" id="IPR011004">
    <property type="entry name" value="Trimer_LpxA-like_sf"/>
</dbReference>
<reference evidence="5 6" key="1">
    <citation type="journal article" date="2017" name="Elife">
        <title>Extensive horizontal gene transfer in cheese-associated bacteria.</title>
        <authorList>
            <person name="Bonham K.S."/>
            <person name="Wolfe B.E."/>
            <person name="Dutton R.J."/>
        </authorList>
    </citation>
    <scope>NUCLEOTIDE SEQUENCE [LARGE SCALE GENOMIC DNA]</scope>
    <source>
        <strain evidence="5 6">341_9</strain>
    </source>
</reference>
<dbReference type="EMBL" id="NRGR01000043">
    <property type="protein sequence ID" value="PCC37705.1"/>
    <property type="molecule type" value="Genomic_DNA"/>
</dbReference>
<evidence type="ECO:0000313" key="6">
    <source>
        <dbReference type="Proteomes" id="UP000218598"/>
    </source>
</evidence>
<dbReference type="Pfam" id="PF00132">
    <property type="entry name" value="Hexapep"/>
    <property type="match status" value="1"/>
</dbReference>
<dbReference type="GO" id="GO:0008374">
    <property type="term" value="F:O-acyltransferase activity"/>
    <property type="evidence" value="ECO:0007669"/>
    <property type="project" value="TreeGrafter"/>
</dbReference>
<evidence type="ECO:0000313" key="5">
    <source>
        <dbReference type="EMBL" id="PCC37705.1"/>
    </source>
</evidence>
<dbReference type="GO" id="GO:0016407">
    <property type="term" value="F:acetyltransferase activity"/>
    <property type="evidence" value="ECO:0007669"/>
    <property type="project" value="InterPro"/>
</dbReference>
<sequence>MDTHPERLARGEWYLDGDELQARRRQCWRLLDTFNAAAADEDEVRRKTLLAMLGSAGEGAVVVPRFQCTFGTNIQLGESAFVNANAFFMDDAPIGIGANARLGPGAQLMTALHPVEDHARRREGWEQALPISIGENTWLGASVTVGAGVTIGRNTVIGAGSVVLRDIPDHVVAVGTPATVIRHLPVEGDAAGPL</sequence>
<dbReference type="PANTHER" id="PTHR23416">
    <property type="entry name" value="SIALIC ACID SYNTHASE-RELATED"/>
    <property type="match status" value="1"/>
</dbReference>
<dbReference type="AlphaFoldDB" id="A0A2A3YF21"/>
<gene>
    <name evidence="5" type="ORF">CIK66_17990</name>
</gene>
<protein>
    <submittedName>
        <fullName evidence="5">Maltose acetyltransferase</fullName>
    </submittedName>
</protein>
<comment type="caution">
    <text evidence="5">The sequence shown here is derived from an EMBL/GenBank/DDBJ whole genome shotgun (WGS) entry which is preliminary data.</text>
</comment>
<dbReference type="SUPFAM" id="SSF51161">
    <property type="entry name" value="Trimeric LpxA-like enzymes"/>
    <property type="match status" value="1"/>
</dbReference>
<evidence type="ECO:0000259" key="4">
    <source>
        <dbReference type="SMART" id="SM01266"/>
    </source>
</evidence>
<dbReference type="InterPro" id="IPR051159">
    <property type="entry name" value="Hexapeptide_acetyltransf"/>
</dbReference>
<dbReference type="InterPro" id="IPR024688">
    <property type="entry name" value="Mac_dom"/>
</dbReference>
<evidence type="ECO:0000256" key="1">
    <source>
        <dbReference type="ARBA" id="ARBA00007274"/>
    </source>
</evidence>
<keyword evidence="2 5" id="KW-0808">Transferase</keyword>
<dbReference type="OrthoDB" id="2643438at2"/>
<feature type="domain" description="Maltose/galactoside acetyltransferase" evidence="4">
    <location>
        <begin position="5"/>
        <end position="58"/>
    </location>
</feature>